<sequence length="313" mass="35048">MRLILAPMEGVVDAQMRQLLTSLGGYDLCVTEFIRVNEQKLPAKVFYRLCPELHTEGKTRAGTPVRVQLLGQSPQWLALNANTAIELGSPGIDLNFGCPAKTVNNSRGGAVLLKEPELIYQIIKAVREAVPCEQPVSAKIRLGYEDTQQTLEIADAVAQAKADELTVHARTKTDGYRPPAYWPWIATIQQRITIPIVANGEIWDQNSLEQCRAQSQVNAFMVGRGAVATPNLGAVLKHHASKMSWSDVLTLLIEFAKYPTDDNNTIYFPSRTKQWFSYLKLSYPQADGLFRRIRAFRDGEAILQCFIQELEQM</sequence>
<feature type="binding site" evidence="9">
    <location>
        <begin position="223"/>
        <end position="224"/>
    </location>
    <ligand>
        <name>FMN</name>
        <dbReference type="ChEBI" id="CHEBI:58210"/>
    </ligand>
</feature>
<dbReference type="SUPFAM" id="SSF51395">
    <property type="entry name" value="FMN-linked oxidoreductases"/>
    <property type="match status" value="1"/>
</dbReference>
<evidence type="ECO:0000256" key="2">
    <source>
        <dbReference type="ARBA" id="ARBA00022555"/>
    </source>
</evidence>
<organism evidence="12 13">
    <name type="scientific">Celerinatantimonas yamalensis</name>
    <dbReference type="NCBI Taxonomy" id="559956"/>
    <lineage>
        <taxon>Bacteria</taxon>
        <taxon>Pseudomonadati</taxon>
        <taxon>Pseudomonadota</taxon>
        <taxon>Gammaproteobacteria</taxon>
        <taxon>Celerinatantimonadaceae</taxon>
        <taxon>Celerinatantimonas</taxon>
    </lineage>
</organism>
<dbReference type="PROSITE" id="PS01136">
    <property type="entry name" value="UPF0034"/>
    <property type="match status" value="1"/>
</dbReference>
<dbReference type="EC" id="1.3.1.-" evidence="9"/>
<comment type="caution">
    <text evidence="12">The sequence shown here is derived from an EMBL/GenBank/DDBJ whole genome shotgun (WGS) entry which is preliminary data.</text>
</comment>
<dbReference type="RefSeq" id="WP_408622081.1">
    <property type="nucleotide sequence ID" value="NZ_JBEQCT010000001.1"/>
</dbReference>
<feature type="site" description="Interacts with tRNA" evidence="9">
    <location>
        <position position="278"/>
    </location>
</feature>
<reference evidence="12 13" key="1">
    <citation type="journal article" date="2013" name="Int. J. Syst. Evol. Microbiol.">
        <title>Celerinatantimonas yamalensis sp. nov., a cold-adapted diazotrophic bacterium from a cold permafrost brine.</title>
        <authorList>
            <person name="Shcherbakova V."/>
            <person name="Chuvilskaya N."/>
            <person name="Rivkina E."/>
            <person name="Demidov N."/>
            <person name="Uchaeva V."/>
            <person name="Suetin S."/>
            <person name="Suzina N."/>
            <person name="Gilichinsky D."/>
        </authorList>
    </citation>
    <scope>NUCLEOTIDE SEQUENCE [LARGE SCALE GENOMIC DNA]</scope>
    <source>
        <strain evidence="12 13">C7</strain>
    </source>
</reference>
<evidence type="ECO:0000259" key="11">
    <source>
        <dbReference type="Pfam" id="PF01207"/>
    </source>
</evidence>
<evidence type="ECO:0000256" key="6">
    <source>
        <dbReference type="ARBA" id="ARBA00022857"/>
    </source>
</evidence>
<evidence type="ECO:0000256" key="5">
    <source>
        <dbReference type="ARBA" id="ARBA00022694"/>
    </source>
</evidence>
<dbReference type="EMBL" id="JBEQCT010000001">
    <property type="protein sequence ID" value="MFM2483931.1"/>
    <property type="molecule type" value="Genomic_DNA"/>
</dbReference>
<evidence type="ECO:0000256" key="3">
    <source>
        <dbReference type="ARBA" id="ARBA00022630"/>
    </source>
</evidence>
<comment type="catalytic activity">
    <reaction evidence="9">
        <text>5,6-dihydrouridine(16) in tRNA + NAD(+) = uridine(16) in tRNA + NADH + H(+)</text>
        <dbReference type="Rhea" id="RHEA:53380"/>
        <dbReference type="Rhea" id="RHEA-COMP:13543"/>
        <dbReference type="Rhea" id="RHEA-COMP:13544"/>
        <dbReference type="ChEBI" id="CHEBI:15378"/>
        <dbReference type="ChEBI" id="CHEBI:57540"/>
        <dbReference type="ChEBI" id="CHEBI:57945"/>
        <dbReference type="ChEBI" id="CHEBI:65315"/>
        <dbReference type="ChEBI" id="CHEBI:74443"/>
    </reaction>
</comment>
<evidence type="ECO:0000256" key="9">
    <source>
        <dbReference type="HAMAP-Rule" id="MF_02043"/>
    </source>
</evidence>
<dbReference type="PANTHER" id="PTHR11082">
    <property type="entry name" value="TRNA-DIHYDROURIDINE SYNTHASE"/>
    <property type="match status" value="1"/>
</dbReference>
<proteinExistence type="inferred from homology"/>
<feature type="site" description="Interacts with tRNA; defines subfamily-specific binding signature" evidence="9">
    <location>
        <position position="271"/>
    </location>
</feature>
<evidence type="ECO:0000313" key="12">
    <source>
        <dbReference type="EMBL" id="MFM2483931.1"/>
    </source>
</evidence>
<dbReference type="Proteomes" id="UP001629953">
    <property type="component" value="Unassembled WGS sequence"/>
</dbReference>
<comment type="similarity">
    <text evidence="9">Belongs to the Dus family. DusC subfamily.</text>
</comment>
<feature type="domain" description="DUS-like FMN-binding" evidence="11">
    <location>
        <begin position="4"/>
        <end position="250"/>
    </location>
</feature>
<dbReference type="Pfam" id="PF01207">
    <property type="entry name" value="Dus"/>
    <property type="match status" value="1"/>
</dbReference>
<dbReference type="InterPro" id="IPR018517">
    <property type="entry name" value="tRNA_hU_synthase_CS"/>
</dbReference>
<dbReference type="CDD" id="cd02801">
    <property type="entry name" value="DUS_like_FMN"/>
    <property type="match status" value="1"/>
</dbReference>
<dbReference type="InterPro" id="IPR035587">
    <property type="entry name" value="DUS-like_FMN-bd"/>
</dbReference>
<gene>
    <name evidence="9" type="primary">dusC</name>
    <name evidence="12" type="ORF">ABUE30_02425</name>
</gene>
<keyword evidence="5 9" id="KW-0819">tRNA processing</keyword>
<keyword evidence="3 9" id="KW-0285">Flavoprotein</keyword>
<keyword evidence="6 9" id="KW-0521">NADP</keyword>
<feature type="site" description="Interacts with tRNA; defines subfamily-specific binding signature" evidence="9">
    <location>
        <position position="35"/>
    </location>
</feature>
<dbReference type="InterPro" id="IPR032886">
    <property type="entry name" value="DusC"/>
</dbReference>
<evidence type="ECO:0000313" key="13">
    <source>
        <dbReference type="Proteomes" id="UP001629953"/>
    </source>
</evidence>
<dbReference type="PIRSF" id="PIRSF006621">
    <property type="entry name" value="Dus"/>
    <property type="match status" value="1"/>
</dbReference>
<dbReference type="InterPro" id="IPR042270">
    <property type="entry name" value="DusC_C"/>
</dbReference>
<keyword evidence="13" id="KW-1185">Reference proteome</keyword>
<accession>A0ABW9G2P2</accession>
<dbReference type="Gene3D" id="3.20.20.70">
    <property type="entry name" value="Aldolase class I"/>
    <property type="match status" value="1"/>
</dbReference>
<feature type="site" description="Interacts with tRNA" evidence="9">
    <location>
        <position position="95"/>
    </location>
</feature>
<dbReference type="PANTHER" id="PTHR11082:SF26">
    <property type="entry name" value="TRNA-DIHYDROURIDINE(16) SYNTHASE"/>
    <property type="match status" value="1"/>
</dbReference>
<feature type="binding site" evidence="9">
    <location>
        <position position="68"/>
    </location>
    <ligand>
        <name>FMN</name>
        <dbReference type="ChEBI" id="CHEBI:58210"/>
    </ligand>
</feature>
<feature type="active site" description="Proton donor" evidence="9">
    <location>
        <position position="98"/>
    </location>
</feature>
<keyword evidence="2 9" id="KW-0820">tRNA-binding</keyword>
<feature type="site" description="Interacts with tRNA" evidence="9">
    <location>
        <position position="176"/>
    </location>
</feature>
<evidence type="ECO:0000256" key="10">
    <source>
        <dbReference type="PIRNR" id="PIRNR006621"/>
    </source>
</evidence>
<dbReference type="HAMAP" id="MF_02043">
    <property type="entry name" value="DusC_subfam"/>
    <property type="match status" value="1"/>
</dbReference>
<comment type="function">
    <text evidence="9">Catalyzes the synthesis of 5,6-dihydrouridine (D), a modified base found in the D-loop of most tRNAs, via the reduction of the C5-C6 double bond in target uridines. Specifically modifies U16 in tRNAs.</text>
</comment>
<protein>
    <recommendedName>
        <fullName evidence="9">tRNA-dihydrouridine(16) synthase</fullName>
        <ecNumber evidence="9">1.3.1.-</ecNumber>
    </recommendedName>
    <alternativeName>
        <fullName evidence="9">U16-specific dihydrouridine synthase</fullName>
        <shortName evidence="9">U16-specific Dus</shortName>
    </alternativeName>
    <alternativeName>
        <fullName evidence="9">tRNA-dihydrouridine synthase C</fullName>
    </alternativeName>
</protein>
<feature type="binding site" evidence="9">
    <location>
        <begin position="199"/>
        <end position="201"/>
    </location>
    <ligand>
        <name>FMN</name>
        <dbReference type="ChEBI" id="CHEBI:58210"/>
    </ligand>
</feature>
<keyword evidence="4 9" id="KW-0288">FMN</keyword>
<feature type="site" description="Interacts with tRNA; defines subfamily-specific binding signature" evidence="9">
    <location>
        <position position="273"/>
    </location>
</feature>
<dbReference type="InterPro" id="IPR013785">
    <property type="entry name" value="Aldolase_TIM"/>
</dbReference>
<evidence type="ECO:0000256" key="4">
    <source>
        <dbReference type="ARBA" id="ARBA00022643"/>
    </source>
</evidence>
<feature type="binding site" evidence="9">
    <location>
        <position position="139"/>
    </location>
    <ligand>
        <name>FMN</name>
        <dbReference type="ChEBI" id="CHEBI:58210"/>
    </ligand>
</feature>
<evidence type="ECO:0000256" key="8">
    <source>
        <dbReference type="ARBA" id="ARBA00023002"/>
    </source>
</evidence>
<feature type="site" description="Interacts with tRNA; defines subfamily-specific binding signature" evidence="9">
    <location>
        <position position="294"/>
    </location>
</feature>
<comment type="catalytic activity">
    <reaction evidence="9">
        <text>5,6-dihydrouridine(16) in tRNA + NADP(+) = uridine(16) in tRNA + NADPH + H(+)</text>
        <dbReference type="Rhea" id="RHEA:53376"/>
        <dbReference type="Rhea" id="RHEA-COMP:13543"/>
        <dbReference type="Rhea" id="RHEA-COMP:13544"/>
        <dbReference type="ChEBI" id="CHEBI:15378"/>
        <dbReference type="ChEBI" id="CHEBI:57783"/>
        <dbReference type="ChEBI" id="CHEBI:58349"/>
        <dbReference type="ChEBI" id="CHEBI:65315"/>
        <dbReference type="ChEBI" id="CHEBI:74443"/>
    </reaction>
</comment>
<evidence type="ECO:0000256" key="1">
    <source>
        <dbReference type="ARBA" id="ARBA00001917"/>
    </source>
</evidence>
<comment type="similarity">
    <text evidence="10">Belongs to the dus family.</text>
</comment>
<name>A0ABW9G2P2_9GAMM</name>
<keyword evidence="8 9" id="KW-0560">Oxidoreductase</keyword>
<evidence type="ECO:0000256" key="7">
    <source>
        <dbReference type="ARBA" id="ARBA00022884"/>
    </source>
</evidence>
<comment type="cofactor">
    <cofactor evidence="1 9 10">
        <name>FMN</name>
        <dbReference type="ChEBI" id="CHEBI:58210"/>
    </cofactor>
</comment>
<dbReference type="InterPro" id="IPR001269">
    <property type="entry name" value="DUS_fam"/>
</dbReference>
<keyword evidence="7 9" id="KW-0694">RNA-binding</keyword>
<dbReference type="Gene3D" id="1.20.225.30">
    <property type="entry name" value="Dihydrouridine synthase, C-terminal recognition domain"/>
    <property type="match status" value="1"/>
</dbReference>